<evidence type="ECO:0000313" key="2">
    <source>
        <dbReference type="Proteomes" id="UP000621492"/>
    </source>
</evidence>
<dbReference type="InterPro" id="IPR021508">
    <property type="entry name" value="Gp17-like"/>
</dbReference>
<reference evidence="1" key="2">
    <citation type="submission" date="2020-09" db="EMBL/GenBank/DDBJ databases">
        <authorList>
            <person name="Sun Q."/>
            <person name="Zhou Y."/>
        </authorList>
    </citation>
    <scope>NUCLEOTIDE SEQUENCE</scope>
    <source>
        <strain evidence="1">CGMCC 1.15454</strain>
    </source>
</reference>
<reference evidence="1" key="1">
    <citation type="journal article" date="2014" name="Int. J. Syst. Evol. Microbiol.">
        <title>Complete genome sequence of Corynebacterium casei LMG S-19264T (=DSM 44701T), isolated from a smear-ripened cheese.</title>
        <authorList>
            <consortium name="US DOE Joint Genome Institute (JGI-PGF)"/>
            <person name="Walter F."/>
            <person name="Albersmeier A."/>
            <person name="Kalinowski J."/>
            <person name="Ruckert C."/>
        </authorList>
    </citation>
    <scope>NUCLEOTIDE SEQUENCE</scope>
    <source>
        <strain evidence="1">CGMCC 1.15454</strain>
    </source>
</reference>
<dbReference type="Gene3D" id="3.30.2000.30">
    <property type="match status" value="1"/>
</dbReference>
<organism evidence="1 2">
    <name type="scientific">Lentibacillus populi</name>
    <dbReference type="NCBI Taxonomy" id="1827502"/>
    <lineage>
        <taxon>Bacteria</taxon>
        <taxon>Bacillati</taxon>
        <taxon>Bacillota</taxon>
        <taxon>Bacilli</taxon>
        <taxon>Bacillales</taxon>
        <taxon>Bacillaceae</taxon>
        <taxon>Lentibacillus</taxon>
    </lineage>
</organism>
<dbReference type="Pfam" id="PF11367">
    <property type="entry name" value="Tail_completion_gp17"/>
    <property type="match status" value="1"/>
</dbReference>
<accession>A0A9W5U158</accession>
<dbReference type="InterPro" id="IPR053745">
    <property type="entry name" value="Viral_Tail_Comp_sf"/>
</dbReference>
<protein>
    <recommendedName>
        <fullName evidence="3">DUF3168 domain-containing protein</fullName>
    </recommendedName>
</protein>
<keyword evidence="2" id="KW-1185">Reference proteome</keyword>
<gene>
    <name evidence="1" type="ORF">GCM10011409_38020</name>
</gene>
<sequence>MNDLIKGLDLYEIDSLDITYQLLLNDAELMSLVGDESKVFKYFIPEENRGQPPIIRISPISELPTEYADNEQLAWDCIVQIDVWDSSNARKIALQINKLMKTINFKQSTPIYEFDEETYLIRDGRRYRGKIVADLKTY</sequence>
<evidence type="ECO:0000313" key="1">
    <source>
        <dbReference type="EMBL" id="GGB56854.1"/>
    </source>
</evidence>
<name>A0A9W5U158_9BACI</name>
<dbReference type="AlphaFoldDB" id="A0A9W5U158"/>
<dbReference type="EMBL" id="BMJD01000044">
    <property type="protein sequence ID" value="GGB56854.1"/>
    <property type="molecule type" value="Genomic_DNA"/>
</dbReference>
<evidence type="ECO:0008006" key="3">
    <source>
        <dbReference type="Google" id="ProtNLM"/>
    </source>
</evidence>
<dbReference type="RefSeq" id="WP_188725688.1">
    <property type="nucleotide sequence ID" value="NZ_BMJD01000044.1"/>
</dbReference>
<comment type="caution">
    <text evidence="1">The sequence shown here is derived from an EMBL/GenBank/DDBJ whole genome shotgun (WGS) entry which is preliminary data.</text>
</comment>
<dbReference type="Proteomes" id="UP000621492">
    <property type="component" value="Unassembled WGS sequence"/>
</dbReference>
<proteinExistence type="predicted"/>